<organism evidence="1">
    <name type="scientific">bioreactor metagenome</name>
    <dbReference type="NCBI Taxonomy" id="1076179"/>
    <lineage>
        <taxon>unclassified sequences</taxon>
        <taxon>metagenomes</taxon>
        <taxon>ecological metagenomes</taxon>
    </lineage>
</organism>
<comment type="caution">
    <text evidence="1">The sequence shown here is derived from an EMBL/GenBank/DDBJ whole genome shotgun (WGS) entry which is preliminary data.</text>
</comment>
<reference evidence="1" key="1">
    <citation type="submission" date="2019-08" db="EMBL/GenBank/DDBJ databases">
        <authorList>
            <person name="Kucharzyk K."/>
            <person name="Murdoch R.W."/>
            <person name="Higgins S."/>
            <person name="Loffler F."/>
        </authorList>
    </citation>
    <scope>NUCLEOTIDE SEQUENCE</scope>
</reference>
<gene>
    <name evidence="1" type="ORF">SDC9_72623</name>
</gene>
<dbReference type="InterPro" id="IPR038750">
    <property type="entry name" value="YczE/YyaS-like"/>
</dbReference>
<dbReference type="AlphaFoldDB" id="A0A644YBW6"/>
<accession>A0A644YBW6</accession>
<dbReference type="Pfam" id="PF19700">
    <property type="entry name" value="DUF6198"/>
    <property type="match status" value="1"/>
</dbReference>
<name>A0A644YBW6_9ZZZZ</name>
<evidence type="ECO:0000313" key="1">
    <source>
        <dbReference type="EMBL" id="MPM26122.1"/>
    </source>
</evidence>
<protein>
    <submittedName>
        <fullName evidence="1">Uncharacterized protein</fullName>
    </submittedName>
</protein>
<dbReference type="EMBL" id="VSSQ01004654">
    <property type="protein sequence ID" value="MPM26122.1"/>
    <property type="molecule type" value="Genomic_DNA"/>
</dbReference>
<proteinExistence type="predicted"/>
<sequence>MILDFAVVLTGLILSLAFLHRVDGIREGTVIAALVTGKVIAPIKRLLFPVMRGLCFPSDTPEIAA</sequence>